<dbReference type="Gene3D" id="1.10.1740.10">
    <property type="match status" value="1"/>
</dbReference>
<dbReference type="NCBIfam" id="TIGR02937">
    <property type="entry name" value="sigma70-ECF"/>
    <property type="match status" value="1"/>
</dbReference>
<dbReference type="Pfam" id="PF04542">
    <property type="entry name" value="Sigma70_r2"/>
    <property type="match status" value="1"/>
</dbReference>
<name>A0ABW0HNF1_9BACL</name>
<keyword evidence="9" id="KW-1185">Reference proteome</keyword>
<dbReference type="Pfam" id="PF08281">
    <property type="entry name" value="Sigma70_r4_2"/>
    <property type="match status" value="1"/>
</dbReference>
<dbReference type="InterPro" id="IPR007627">
    <property type="entry name" value="RNA_pol_sigma70_r2"/>
</dbReference>
<gene>
    <name evidence="8" type="ORF">ACFPOF_07360</name>
</gene>
<dbReference type="Proteomes" id="UP001596113">
    <property type="component" value="Unassembled WGS sequence"/>
</dbReference>
<dbReference type="InterPro" id="IPR000792">
    <property type="entry name" value="Tscrpt_reg_LuxR_C"/>
</dbReference>
<keyword evidence="2 6" id="KW-0805">Transcription regulation</keyword>
<accession>A0ABW0HNF1</accession>
<evidence type="ECO:0000256" key="1">
    <source>
        <dbReference type="ARBA" id="ARBA00010641"/>
    </source>
</evidence>
<keyword evidence="5 6" id="KW-0804">Transcription</keyword>
<comment type="caution">
    <text evidence="8">The sequence shown here is derived from an EMBL/GenBank/DDBJ whole genome shotgun (WGS) entry which is preliminary data.</text>
</comment>
<evidence type="ECO:0000313" key="9">
    <source>
        <dbReference type="Proteomes" id="UP001596113"/>
    </source>
</evidence>
<dbReference type="InterPro" id="IPR000838">
    <property type="entry name" value="RNA_pol_sigma70_ECF_CS"/>
</dbReference>
<dbReference type="InterPro" id="IPR014284">
    <property type="entry name" value="RNA_pol_sigma-70_dom"/>
</dbReference>
<evidence type="ECO:0000313" key="8">
    <source>
        <dbReference type="EMBL" id="MFC5402553.1"/>
    </source>
</evidence>
<organism evidence="8 9">
    <name type="scientific">Cohnella soli</name>
    <dbReference type="NCBI Taxonomy" id="425005"/>
    <lineage>
        <taxon>Bacteria</taxon>
        <taxon>Bacillati</taxon>
        <taxon>Bacillota</taxon>
        <taxon>Bacilli</taxon>
        <taxon>Bacillales</taxon>
        <taxon>Paenibacillaceae</taxon>
        <taxon>Cohnella</taxon>
    </lineage>
</organism>
<dbReference type="PROSITE" id="PS00622">
    <property type="entry name" value="HTH_LUXR_1"/>
    <property type="match status" value="1"/>
</dbReference>
<proteinExistence type="inferred from homology"/>
<evidence type="ECO:0000256" key="4">
    <source>
        <dbReference type="ARBA" id="ARBA00023125"/>
    </source>
</evidence>
<keyword evidence="4 6" id="KW-0238">DNA-binding</keyword>
<dbReference type="InterPro" id="IPR013324">
    <property type="entry name" value="RNA_pol_sigma_r3/r4-like"/>
</dbReference>
<dbReference type="PROSITE" id="PS01063">
    <property type="entry name" value="SIGMA70_ECF"/>
    <property type="match status" value="1"/>
</dbReference>
<dbReference type="SUPFAM" id="SSF88659">
    <property type="entry name" value="Sigma3 and sigma4 domains of RNA polymerase sigma factors"/>
    <property type="match status" value="1"/>
</dbReference>
<evidence type="ECO:0000256" key="5">
    <source>
        <dbReference type="ARBA" id="ARBA00023163"/>
    </source>
</evidence>
<dbReference type="PANTHER" id="PTHR43133">
    <property type="entry name" value="RNA POLYMERASE ECF-TYPE SIGMA FACTO"/>
    <property type="match status" value="1"/>
</dbReference>
<dbReference type="InterPro" id="IPR013325">
    <property type="entry name" value="RNA_pol_sigma_r2"/>
</dbReference>
<evidence type="ECO:0000259" key="7">
    <source>
        <dbReference type="PROSITE" id="PS00622"/>
    </source>
</evidence>
<dbReference type="SUPFAM" id="SSF88946">
    <property type="entry name" value="Sigma2 domain of RNA polymerase sigma factors"/>
    <property type="match status" value="1"/>
</dbReference>
<dbReference type="InterPro" id="IPR013249">
    <property type="entry name" value="RNA_pol_sigma70_r4_t2"/>
</dbReference>
<evidence type="ECO:0000256" key="2">
    <source>
        <dbReference type="ARBA" id="ARBA00023015"/>
    </source>
</evidence>
<comment type="similarity">
    <text evidence="1 6">Belongs to the sigma-70 factor family. ECF subfamily.</text>
</comment>
<evidence type="ECO:0000256" key="3">
    <source>
        <dbReference type="ARBA" id="ARBA00023082"/>
    </source>
</evidence>
<sequence length="181" mass="21284">MSDEHLKYVTAIEQFDIRDLMEKYGEDVWHYAFFLTRRHDWADDIAQDVFVKAYRGIDSFRGQSSIKTWLLRITRNTAYSYRKLAFFRRTVGLELGKLRDTRPSAENEYLTQSYADDIWSHVMKLPDKYRETLVLSAHYGMQTEEIALHLDVAIGTVKSRLHRARARLAEAMERSEKDGAI</sequence>
<dbReference type="EMBL" id="JBHSMI010000013">
    <property type="protein sequence ID" value="MFC5402553.1"/>
    <property type="molecule type" value="Genomic_DNA"/>
</dbReference>
<dbReference type="Gene3D" id="1.10.10.10">
    <property type="entry name" value="Winged helix-like DNA-binding domain superfamily/Winged helix DNA-binding domain"/>
    <property type="match status" value="1"/>
</dbReference>
<reference evidence="9" key="1">
    <citation type="journal article" date="2019" name="Int. J. Syst. Evol. Microbiol.">
        <title>The Global Catalogue of Microorganisms (GCM) 10K type strain sequencing project: providing services to taxonomists for standard genome sequencing and annotation.</title>
        <authorList>
            <consortium name="The Broad Institute Genomics Platform"/>
            <consortium name="The Broad Institute Genome Sequencing Center for Infectious Disease"/>
            <person name="Wu L."/>
            <person name="Ma J."/>
        </authorList>
    </citation>
    <scope>NUCLEOTIDE SEQUENCE [LARGE SCALE GENOMIC DNA]</scope>
    <source>
        <strain evidence="9">CGMCC 1.18575</strain>
    </source>
</reference>
<keyword evidence="3 6" id="KW-0731">Sigma factor</keyword>
<feature type="domain" description="HTH luxR-type" evidence="7">
    <location>
        <begin position="140"/>
        <end position="167"/>
    </location>
</feature>
<dbReference type="InterPro" id="IPR039425">
    <property type="entry name" value="RNA_pol_sigma-70-like"/>
</dbReference>
<protein>
    <recommendedName>
        <fullName evidence="6">RNA polymerase sigma factor</fullName>
    </recommendedName>
</protein>
<dbReference type="CDD" id="cd06171">
    <property type="entry name" value="Sigma70_r4"/>
    <property type="match status" value="1"/>
</dbReference>
<dbReference type="RefSeq" id="WP_378131102.1">
    <property type="nucleotide sequence ID" value="NZ_JBHSMI010000013.1"/>
</dbReference>
<evidence type="ECO:0000256" key="6">
    <source>
        <dbReference type="RuleBase" id="RU000716"/>
    </source>
</evidence>
<dbReference type="PANTHER" id="PTHR43133:SF46">
    <property type="entry name" value="RNA POLYMERASE SIGMA-70 FACTOR ECF SUBFAMILY"/>
    <property type="match status" value="1"/>
</dbReference>
<dbReference type="InterPro" id="IPR036388">
    <property type="entry name" value="WH-like_DNA-bd_sf"/>
</dbReference>